<feature type="transmembrane region" description="Helical" evidence="2">
    <location>
        <begin position="309"/>
        <end position="330"/>
    </location>
</feature>
<protein>
    <submittedName>
        <fullName evidence="3">MFS transporter</fullName>
    </submittedName>
</protein>
<dbReference type="Gene3D" id="1.20.1250.20">
    <property type="entry name" value="MFS general substrate transporter like domains"/>
    <property type="match status" value="2"/>
</dbReference>
<feature type="transmembrane region" description="Helical" evidence="2">
    <location>
        <begin position="147"/>
        <end position="172"/>
    </location>
</feature>
<feature type="transmembrane region" description="Helical" evidence="2">
    <location>
        <begin position="429"/>
        <end position="450"/>
    </location>
</feature>
<feature type="transmembrane region" description="Helical" evidence="2">
    <location>
        <begin position="245"/>
        <end position="267"/>
    </location>
</feature>
<sequence>MRNLKTLMKINYGIGQISDGVMHAAWTGFLVFYYHQVLGLPGKMAGLAALLALVIDAVTDPMVGHLSDRLKSKFGRRHPLMLLGVLPFLLAMIALFSPPGGLSTWALFAWLLTFAILLRLALTLFYVPHLSLGAEIEQDYHHKTSLIGYRIFFAYFGVLFVSVIGFMVFFPATAVYTNGLLNPAGYANFGLFCGLLAASAMLWCVFSTKSLIPSLSQPTETINILSSLLAFMTLAKTLKLPSFRVLFFILVMITTLAGVNSTLMTYLGIYVFDFSAEEIGLINASIILGLLLASLIAQTLSKRYDKKKALAVCLIVGSVVGFSPSFLYLAGFFEGIPWAVKFLLVFLANGISQAFFIALIILLESMLSDCIDVNEYQTGMREEGVFFAARSFATKASFGLGSFFAGVALDIVALPQGAKPEDVAPETAWELAFFTGPIMACLFLSVYFLIRLYDLDAKRHKEIMTEMAAAKSRL</sequence>
<organism evidence="3 4">
    <name type="scientific">Temperatibacter marinus</name>
    <dbReference type="NCBI Taxonomy" id="1456591"/>
    <lineage>
        <taxon>Bacteria</taxon>
        <taxon>Pseudomonadati</taxon>
        <taxon>Pseudomonadota</taxon>
        <taxon>Alphaproteobacteria</taxon>
        <taxon>Kordiimonadales</taxon>
        <taxon>Temperatibacteraceae</taxon>
        <taxon>Temperatibacter</taxon>
    </lineage>
</organism>
<dbReference type="GO" id="GO:0005886">
    <property type="term" value="C:plasma membrane"/>
    <property type="evidence" value="ECO:0007669"/>
    <property type="project" value="TreeGrafter"/>
</dbReference>
<dbReference type="InterPro" id="IPR039672">
    <property type="entry name" value="MFS_2"/>
</dbReference>
<proteinExistence type="inferred from homology"/>
<dbReference type="Proteomes" id="UP001268683">
    <property type="component" value="Chromosome"/>
</dbReference>
<keyword evidence="4" id="KW-1185">Reference proteome</keyword>
<dbReference type="KEGG" id="tmk:QGN29_02775"/>
<dbReference type="GO" id="GO:0015293">
    <property type="term" value="F:symporter activity"/>
    <property type="evidence" value="ECO:0007669"/>
    <property type="project" value="InterPro"/>
</dbReference>
<feature type="transmembrane region" description="Helical" evidence="2">
    <location>
        <begin position="384"/>
        <end position="409"/>
    </location>
</feature>
<feature type="transmembrane region" description="Helical" evidence="2">
    <location>
        <begin position="12"/>
        <end position="34"/>
    </location>
</feature>
<keyword evidence="2" id="KW-0472">Membrane</keyword>
<feature type="transmembrane region" description="Helical" evidence="2">
    <location>
        <begin position="80"/>
        <end position="99"/>
    </location>
</feature>
<dbReference type="SUPFAM" id="SSF103473">
    <property type="entry name" value="MFS general substrate transporter"/>
    <property type="match status" value="1"/>
</dbReference>
<comment type="similarity">
    <text evidence="1">Belongs to the sodium:galactoside symporter (TC 2.A.2) family.</text>
</comment>
<dbReference type="RefSeq" id="WP_310799145.1">
    <property type="nucleotide sequence ID" value="NZ_CP123872.1"/>
</dbReference>
<feature type="transmembrane region" description="Helical" evidence="2">
    <location>
        <begin position="342"/>
        <end position="363"/>
    </location>
</feature>
<feature type="transmembrane region" description="Helical" evidence="2">
    <location>
        <begin position="279"/>
        <end position="297"/>
    </location>
</feature>
<dbReference type="EMBL" id="CP123872">
    <property type="protein sequence ID" value="WND03292.1"/>
    <property type="molecule type" value="Genomic_DNA"/>
</dbReference>
<dbReference type="AlphaFoldDB" id="A0AA52HA62"/>
<gene>
    <name evidence="3" type="ORF">QGN29_02775</name>
</gene>
<evidence type="ECO:0000256" key="1">
    <source>
        <dbReference type="ARBA" id="ARBA00009617"/>
    </source>
</evidence>
<dbReference type="PANTHER" id="PTHR11328:SF24">
    <property type="entry name" value="MAJOR FACILITATOR SUPERFAMILY (MFS) PROFILE DOMAIN-CONTAINING PROTEIN"/>
    <property type="match status" value="1"/>
</dbReference>
<keyword evidence="2" id="KW-0812">Transmembrane</keyword>
<dbReference type="Pfam" id="PF13347">
    <property type="entry name" value="MFS_2"/>
    <property type="match status" value="1"/>
</dbReference>
<evidence type="ECO:0000313" key="4">
    <source>
        <dbReference type="Proteomes" id="UP001268683"/>
    </source>
</evidence>
<evidence type="ECO:0000313" key="3">
    <source>
        <dbReference type="EMBL" id="WND03292.1"/>
    </source>
</evidence>
<name>A0AA52HA62_9PROT</name>
<feature type="transmembrane region" description="Helical" evidence="2">
    <location>
        <begin position="184"/>
        <end position="206"/>
    </location>
</feature>
<keyword evidence="2" id="KW-1133">Transmembrane helix</keyword>
<reference evidence="3" key="1">
    <citation type="submission" date="2023-04" db="EMBL/GenBank/DDBJ databases">
        <title>Complete genome sequence of Temperatibacter marinus.</title>
        <authorList>
            <person name="Rong J.-C."/>
            <person name="Yi M.-L."/>
            <person name="Zhao Q."/>
        </authorList>
    </citation>
    <scope>NUCLEOTIDE SEQUENCE</scope>
    <source>
        <strain evidence="3">NBRC 110045</strain>
    </source>
</reference>
<evidence type="ECO:0000256" key="2">
    <source>
        <dbReference type="SAM" id="Phobius"/>
    </source>
</evidence>
<feature type="transmembrane region" description="Helical" evidence="2">
    <location>
        <begin position="105"/>
        <end position="127"/>
    </location>
</feature>
<dbReference type="GO" id="GO:0008643">
    <property type="term" value="P:carbohydrate transport"/>
    <property type="evidence" value="ECO:0007669"/>
    <property type="project" value="InterPro"/>
</dbReference>
<feature type="transmembrane region" description="Helical" evidence="2">
    <location>
        <begin position="40"/>
        <end position="59"/>
    </location>
</feature>
<dbReference type="InterPro" id="IPR036259">
    <property type="entry name" value="MFS_trans_sf"/>
</dbReference>
<dbReference type="PANTHER" id="PTHR11328">
    <property type="entry name" value="MAJOR FACILITATOR SUPERFAMILY DOMAIN-CONTAINING PROTEIN"/>
    <property type="match status" value="1"/>
</dbReference>
<accession>A0AA52HA62</accession>